<evidence type="ECO:0000313" key="1">
    <source>
        <dbReference type="EMBL" id="EDR10399.1"/>
    </source>
</evidence>
<organism evidence="2">
    <name type="scientific">Laccaria bicolor (strain S238N-H82 / ATCC MYA-4686)</name>
    <name type="common">Bicoloured deceiver</name>
    <name type="synonym">Laccaria laccata var. bicolor</name>
    <dbReference type="NCBI Taxonomy" id="486041"/>
    <lineage>
        <taxon>Eukaryota</taxon>
        <taxon>Fungi</taxon>
        <taxon>Dikarya</taxon>
        <taxon>Basidiomycota</taxon>
        <taxon>Agaricomycotina</taxon>
        <taxon>Agaricomycetes</taxon>
        <taxon>Agaricomycetidae</taxon>
        <taxon>Agaricales</taxon>
        <taxon>Agaricineae</taxon>
        <taxon>Hydnangiaceae</taxon>
        <taxon>Laccaria</taxon>
    </lineage>
</organism>
<name>B0D4T8_LACBS</name>
<dbReference type="RefSeq" id="XP_001878849.1">
    <property type="nucleotide sequence ID" value="XM_001878814.1"/>
</dbReference>
<dbReference type="Proteomes" id="UP000001194">
    <property type="component" value="Unassembled WGS sequence"/>
</dbReference>
<protein>
    <submittedName>
        <fullName evidence="1">Predicted protein</fullName>
    </submittedName>
</protein>
<sequence>MSLITKGYRVSVQQFATVPPLLNLPEIPRLPGSVSSASSLQNSESGGFGTDLAEGCTAALYDEGESSSIEVERLIDELRIMTDEFEFSHPGNVIYCEGKFSPIRCYLTFLTVEEFVHTSLNIYAFIGVTASASTLDGLFKIVQSENQRQQQLMDETGSHYRRELDFNDESFLNPEFELVALHPEHFLPCGSKLTLRQGAGQDEHSQSTAWVSSRTPAFPKLRHRGMDLKARVAYGNALMGGPAYDWCFDEASGLYHDEATVEEWTKTVI</sequence>
<dbReference type="OrthoDB" id="3216537at2759"/>
<dbReference type="AlphaFoldDB" id="B0D4T8"/>
<proteinExistence type="predicted"/>
<gene>
    <name evidence="1" type="ORF">LACBIDRAFT_325407</name>
</gene>
<keyword evidence="2" id="KW-1185">Reference proteome</keyword>
<reference evidence="1 2" key="1">
    <citation type="journal article" date="2008" name="Nature">
        <title>The genome of Laccaria bicolor provides insights into mycorrhizal symbiosis.</title>
        <authorList>
            <person name="Martin F."/>
            <person name="Aerts A."/>
            <person name="Ahren D."/>
            <person name="Brun A."/>
            <person name="Danchin E.G.J."/>
            <person name="Duchaussoy F."/>
            <person name="Gibon J."/>
            <person name="Kohler A."/>
            <person name="Lindquist E."/>
            <person name="Pereda V."/>
            <person name="Salamov A."/>
            <person name="Shapiro H.J."/>
            <person name="Wuyts J."/>
            <person name="Blaudez D."/>
            <person name="Buee M."/>
            <person name="Brokstein P."/>
            <person name="Canbaeck B."/>
            <person name="Cohen D."/>
            <person name="Courty P.E."/>
            <person name="Coutinho P.M."/>
            <person name="Delaruelle C."/>
            <person name="Detter J.C."/>
            <person name="Deveau A."/>
            <person name="DiFazio S."/>
            <person name="Duplessis S."/>
            <person name="Fraissinet-Tachet L."/>
            <person name="Lucic E."/>
            <person name="Frey-Klett P."/>
            <person name="Fourrey C."/>
            <person name="Feussner I."/>
            <person name="Gay G."/>
            <person name="Grimwood J."/>
            <person name="Hoegger P.J."/>
            <person name="Jain P."/>
            <person name="Kilaru S."/>
            <person name="Labbe J."/>
            <person name="Lin Y.C."/>
            <person name="Legue V."/>
            <person name="Le Tacon F."/>
            <person name="Marmeisse R."/>
            <person name="Melayah D."/>
            <person name="Montanini B."/>
            <person name="Muratet M."/>
            <person name="Nehls U."/>
            <person name="Niculita-Hirzel H."/>
            <person name="Oudot-Le Secq M.P."/>
            <person name="Peter M."/>
            <person name="Quesneville H."/>
            <person name="Rajashekar B."/>
            <person name="Reich M."/>
            <person name="Rouhier N."/>
            <person name="Schmutz J."/>
            <person name="Yin T."/>
            <person name="Chalot M."/>
            <person name="Henrissat B."/>
            <person name="Kuees U."/>
            <person name="Lucas S."/>
            <person name="Van de Peer Y."/>
            <person name="Podila G.K."/>
            <person name="Polle A."/>
            <person name="Pukkila P.J."/>
            <person name="Richardson P.M."/>
            <person name="Rouze P."/>
            <person name="Sanders I.R."/>
            <person name="Stajich J.E."/>
            <person name="Tunlid A."/>
            <person name="Tuskan G."/>
            <person name="Grigoriev I.V."/>
        </authorList>
    </citation>
    <scope>NUCLEOTIDE SEQUENCE [LARGE SCALE GENOMIC DNA]</scope>
    <source>
        <strain evidence="2">S238N-H82 / ATCC MYA-4686</strain>
    </source>
</reference>
<dbReference type="KEGG" id="lbc:LACBIDRAFT_325407"/>
<dbReference type="GeneID" id="6074551"/>
<accession>B0D4T8</accession>
<dbReference type="HOGENOM" id="CLU_983433_0_0_1"/>
<dbReference type="InParanoid" id="B0D4T8"/>
<evidence type="ECO:0000313" key="2">
    <source>
        <dbReference type="Proteomes" id="UP000001194"/>
    </source>
</evidence>
<dbReference type="EMBL" id="DS547097">
    <property type="protein sequence ID" value="EDR10399.1"/>
    <property type="molecule type" value="Genomic_DNA"/>
</dbReference>